<proteinExistence type="predicted"/>
<dbReference type="EMBL" id="FOVP01000019">
    <property type="protein sequence ID" value="SFO21488.1"/>
    <property type="molecule type" value="Genomic_DNA"/>
</dbReference>
<sequence>MVALPDLPRDFTHAPHSFHDTTSMPEKKPEKSDPRHAAKVFLGSVLILSSAGVWLVSTGGTDAAMMLIKMVFSLSLFCVGAMCFSTLDTEDLAPEVQIDTKRRQLRVVETGLDGRTQRVEVHALDDLAELSLRDRILTARDSSGRQIAALPITDRATERALRRALSLAT</sequence>
<dbReference type="Proteomes" id="UP000198599">
    <property type="component" value="Unassembled WGS sequence"/>
</dbReference>
<feature type="compositionally biased region" description="Basic and acidic residues" evidence="1">
    <location>
        <begin position="7"/>
        <end position="34"/>
    </location>
</feature>
<evidence type="ECO:0000256" key="1">
    <source>
        <dbReference type="SAM" id="MobiDB-lite"/>
    </source>
</evidence>
<protein>
    <submittedName>
        <fullName evidence="2">Uncharacterized protein</fullName>
    </submittedName>
</protein>
<dbReference type="AlphaFoldDB" id="A0A1I5FCK5"/>
<evidence type="ECO:0000313" key="2">
    <source>
        <dbReference type="EMBL" id="SFO21488.1"/>
    </source>
</evidence>
<name>A0A1I5FCK5_9RHOB</name>
<dbReference type="STRING" id="1005928.SAMN04487859_11962"/>
<feature type="region of interest" description="Disordered" evidence="1">
    <location>
        <begin position="1"/>
        <end position="34"/>
    </location>
</feature>
<reference evidence="3" key="1">
    <citation type="submission" date="2016-10" db="EMBL/GenBank/DDBJ databases">
        <authorList>
            <person name="Varghese N."/>
            <person name="Submissions S."/>
        </authorList>
    </citation>
    <scope>NUCLEOTIDE SEQUENCE [LARGE SCALE GENOMIC DNA]</scope>
    <source>
        <strain evidence="3">DSM 28463</strain>
    </source>
</reference>
<organism evidence="2 3">
    <name type="scientific">Roseovarius lutimaris</name>
    <dbReference type="NCBI Taxonomy" id="1005928"/>
    <lineage>
        <taxon>Bacteria</taxon>
        <taxon>Pseudomonadati</taxon>
        <taxon>Pseudomonadota</taxon>
        <taxon>Alphaproteobacteria</taxon>
        <taxon>Rhodobacterales</taxon>
        <taxon>Roseobacteraceae</taxon>
        <taxon>Roseovarius</taxon>
    </lineage>
</organism>
<gene>
    <name evidence="2" type="ORF">SAMN04487859_11962</name>
</gene>
<keyword evidence="3" id="KW-1185">Reference proteome</keyword>
<evidence type="ECO:0000313" key="3">
    <source>
        <dbReference type="Proteomes" id="UP000198599"/>
    </source>
</evidence>
<dbReference type="OrthoDB" id="7745547at2"/>
<dbReference type="RefSeq" id="WP_092841113.1">
    <property type="nucleotide sequence ID" value="NZ_FOVP01000019.1"/>
</dbReference>
<accession>A0A1I5FCK5</accession>